<protein>
    <submittedName>
        <fullName evidence="1">Uncharacterized protein</fullName>
    </submittedName>
</protein>
<dbReference type="EMBL" id="AP025314">
    <property type="protein sequence ID" value="BDD08566.1"/>
    <property type="molecule type" value="Genomic_DNA"/>
</dbReference>
<evidence type="ECO:0000313" key="2">
    <source>
        <dbReference type="Proteomes" id="UP001348817"/>
    </source>
</evidence>
<keyword evidence="2" id="KW-1185">Reference proteome</keyword>
<dbReference type="Proteomes" id="UP001348817">
    <property type="component" value="Chromosome"/>
</dbReference>
<dbReference type="RefSeq" id="WP_338393818.1">
    <property type="nucleotide sequence ID" value="NZ_AP025314.1"/>
</dbReference>
<dbReference type="KEGG" id="fax:FUAX_09980"/>
<sequence length="69" mass="8054">MKKRNTPTNKEKIAKLEKETSRVADASSSLMLLVYRSHLCDNPLVPDRKWFDRDYFVEDGKALLNRLSN</sequence>
<dbReference type="AlphaFoldDB" id="A0AAU9CI66"/>
<name>A0AAU9CI66_9BACT</name>
<evidence type="ECO:0000313" key="1">
    <source>
        <dbReference type="EMBL" id="BDD08566.1"/>
    </source>
</evidence>
<reference evidence="1 2" key="1">
    <citation type="submission" date="2021-12" db="EMBL/GenBank/DDBJ databases">
        <title>Genome sequencing of bacteria with rrn-lacking chromosome and rrn-plasmid.</title>
        <authorList>
            <person name="Anda M."/>
            <person name="Iwasaki W."/>
        </authorList>
    </citation>
    <scope>NUCLEOTIDE SEQUENCE [LARGE SCALE GENOMIC DNA]</scope>
    <source>
        <strain evidence="1 2">DSM 100852</strain>
    </source>
</reference>
<gene>
    <name evidence="1" type="ORF">FUAX_09980</name>
</gene>
<accession>A0AAU9CI66</accession>
<proteinExistence type="predicted"/>
<organism evidence="1 2">
    <name type="scientific">Fulvitalea axinellae</name>
    <dbReference type="NCBI Taxonomy" id="1182444"/>
    <lineage>
        <taxon>Bacteria</taxon>
        <taxon>Pseudomonadati</taxon>
        <taxon>Bacteroidota</taxon>
        <taxon>Cytophagia</taxon>
        <taxon>Cytophagales</taxon>
        <taxon>Persicobacteraceae</taxon>
        <taxon>Fulvitalea</taxon>
    </lineage>
</organism>